<dbReference type="EMBL" id="CP157679">
    <property type="protein sequence ID" value="XBP73232.1"/>
    <property type="molecule type" value="Genomic_DNA"/>
</dbReference>
<keyword evidence="1" id="KW-0614">Plasmid</keyword>
<organism evidence="1">
    <name type="scientific">Polaromonas hydrogenivorans</name>
    <dbReference type="NCBI Taxonomy" id="335476"/>
    <lineage>
        <taxon>Bacteria</taxon>
        <taxon>Pseudomonadati</taxon>
        <taxon>Pseudomonadota</taxon>
        <taxon>Betaproteobacteria</taxon>
        <taxon>Burkholderiales</taxon>
        <taxon>Comamonadaceae</taxon>
        <taxon>Polaromonas</taxon>
    </lineage>
</organism>
<proteinExistence type="predicted"/>
<reference evidence="1" key="1">
    <citation type="submission" date="2024-05" db="EMBL/GenBank/DDBJ databases">
        <authorList>
            <person name="Bunk B."/>
            <person name="Swiderski J."/>
            <person name="Sproer C."/>
            <person name="Thiel V."/>
        </authorList>
    </citation>
    <scope>NUCLEOTIDE SEQUENCE</scope>
    <source>
        <strain evidence="1">DSM 17735</strain>
        <plasmid evidence="1">p4</plasmid>
    </source>
</reference>
<dbReference type="RefSeq" id="WP_349283292.1">
    <property type="nucleotide sequence ID" value="NZ_CBCSCU010000015.1"/>
</dbReference>
<geneLocation type="plasmid" evidence="1">
    <name>p4</name>
</geneLocation>
<name>A0AAU7M015_9BURK</name>
<accession>A0AAU7M015</accession>
<dbReference type="Gene3D" id="3.30.300.220">
    <property type="match status" value="1"/>
</dbReference>
<dbReference type="AlphaFoldDB" id="A0AAU7M015"/>
<gene>
    <name evidence="1" type="ORF">ABLV49_25080</name>
</gene>
<dbReference type="SUPFAM" id="SSF52096">
    <property type="entry name" value="ClpP/crotonase"/>
    <property type="match status" value="1"/>
</dbReference>
<sequence length="70" mass="7706">MNTTETTSTNPATDELLVDRKGEVVRLTINRPHRRNALTEGVLIVAFLASDLASYVNRCCVPVDGEFSIN</sequence>
<evidence type="ECO:0008006" key="2">
    <source>
        <dbReference type="Google" id="ProtNLM"/>
    </source>
</evidence>
<dbReference type="InterPro" id="IPR029045">
    <property type="entry name" value="ClpP/crotonase-like_dom_sf"/>
</dbReference>
<evidence type="ECO:0000313" key="1">
    <source>
        <dbReference type="EMBL" id="XBP73232.1"/>
    </source>
</evidence>
<protein>
    <recommendedName>
        <fullName evidence="2">Enoyl-CoA hydratase</fullName>
    </recommendedName>
</protein>